<sequence length="399" mass="42778">MRDEDPVETGVEDAVQVAFQLLRKAGIQTTVDGQPSSYPHRARSDEIAQILASACPPGWQSLQAAFSMAGGQEIIQVVALTPGGPVNVAVPLRAAELAREHRVMTAGAAGPWLRMLMELNSAGRLQMSFDYGDVPLPADQLLAPEAYLRDVAQYPREQIALWLLAHMGNEGRQLRTAAQAQQPAGGAVRVVDALPAFGLLWSRMAVIAAMCRGVNEPYGVRLDQAFAVFRGDQGWCTVARLPGGRGVISGGRPDSPLLTAAYQGKIGWPDLYQGAPPWVHNLYLDPYAARGLLSFCSWWDGQVWRGADFGGDGIEEMFGAVPAVWSTDATARTVTGLLGAIGVPLNDRSHYSATDFVRAAEADAVTEPLLRRMFGDGVPSNFDLAAAMAVLDAADVLQR</sequence>
<evidence type="ECO:0000313" key="1">
    <source>
        <dbReference type="EMBL" id="ORA72409.1"/>
    </source>
</evidence>
<protein>
    <submittedName>
        <fullName evidence="1">Uncharacterized protein</fullName>
    </submittedName>
</protein>
<dbReference type="SUPFAM" id="SSF160424">
    <property type="entry name" value="BH3703-like"/>
    <property type="match status" value="1"/>
</dbReference>
<comment type="caution">
    <text evidence="1">The sequence shown here is derived from an EMBL/GenBank/DDBJ whole genome shotgun (WGS) entry which is preliminary data.</text>
</comment>
<accession>A0A1X0DJT1</accession>
<name>A0A1X0DJT1_9MYCO</name>
<gene>
    <name evidence="1" type="ORF">BST26_05165</name>
</gene>
<dbReference type="EMBL" id="MVHS01000008">
    <property type="protein sequence ID" value="ORA72409.1"/>
    <property type="molecule type" value="Genomic_DNA"/>
</dbReference>
<dbReference type="InterPro" id="IPR036170">
    <property type="entry name" value="YezG-like_sf"/>
</dbReference>
<keyword evidence="2" id="KW-1185">Reference proteome</keyword>
<dbReference type="AlphaFoldDB" id="A0A1X0DJT1"/>
<organism evidence="1 2">
    <name type="scientific">Mycolicibacterium insubricum</name>
    <dbReference type="NCBI Taxonomy" id="444597"/>
    <lineage>
        <taxon>Bacteria</taxon>
        <taxon>Bacillati</taxon>
        <taxon>Actinomycetota</taxon>
        <taxon>Actinomycetes</taxon>
        <taxon>Mycobacteriales</taxon>
        <taxon>Mycobacteriaceae</taxon>
        <taxon>Mycolicibacterium</taxon>
    </lineage>
</organism>
<reference evidence="1 2" key="1">
    <citation type="submission" date="2016-12" db="EMBL/GenBank/DDBJ databases">
        <title>The new phylogeny of genus Mycobacterium.</title>
        <authorList>
            <person name="Tortoli E."/>
            <person name="Trovato A."/>
            <person name="Cirillo D.M."/>
        </authorList>
    </citation>
    <scope>NUCLEOTIDE SEQUENCE [LARGE SCALE GENOMIC DNA]</scope>
    <source>
        <strain evidence="1 2">DSM 45130</strain>
    </source>
</reference>
<dbReference type="Proteomes" id="UP000192801">
    <property type="component" value="Unassembled WGS sequence"/>
</dbReference>
<evidence type="ECO:0000313" key="2">
    <source>
        <dbReference type="Proteomes" id="UP000192801"/>
    </source>
</evidence>
<proteinExistence type="predicted"/>